<organism evidence="3 4">
    <name type="scientific">Paenibacillus woosongensis</name>
    <dbReference type="NCBI Taxonomy" id="307580"/>
    <lineage>
        <taxon>Bacteria</taxon>
        <taxon>Bacillati</taxon>
        <taxon>Bacillota</taxon>
        <taxon>Bacilli</taxon>
        <taxon>Bacillales</taxon>
        <taxon>Paenibacillaceae</taxon>
        <taxon>Paenibacillus</taxon>
    </lineage>
</organism>
<dbReference type="AlphaFoldDB" id="A0A7X3CNP7"/>
<dbReference type="EMBL" id="WNZW01000009">
    <property type="protein sequence ID" value="MUG46993.1"/>
    <property type="molecule type" value="Genomic_DNA"/>
</dbReference>
<gene>
    <name evidence="3" type="ORF">GNP95_18630</name>
</gene>
<comment type="caution">
    <text evidence="3">The sequence shown here is derived from an EMBL/GenBank/DDBJ whole genome shotgun (WGS) entry which is preliminary data.</text>
</comment>
<proteinExistence type="predicted"/>
<protein>
    <recommendedName>
        <fullName evidence="2">Copper amine oxidase-like N-terminal domain-containing protein</fullName>
    </recommendedName>
</protein>
<evidence type="ECO:0000313" key="4">
    <source>
        <dbReference type="Proteomes" id="UP000447876"/>
    </source>
</evidence>
<evidence type="ECO:0000313" key="3">
    <source>
        <dbReference type="EMBL" id="MUG46993.1"/>
    </source>
</evidence>
<dbReference type="OrthoDB" id="2005648at2"/>
<accession>A0A7X3CNP7</accession>
<dbReference type="RefSeq" id="WP_155612378.1">
    <property type="nucleotide sequence ID" value="NZ_WNZW01000009.1"/>
</dbReference>
<name>A0A7X3CNP7_9BACL</name>
<dbReference type="Proteomes" id="UP000447876">
    <property type="component" value="Unassembled WGS sequence"/>
</dbReference>
<sequence>MKNWLRHAVLAAAAFIVLLANLPAAYAAYAPATKLIVEGKTITERLPVITDRGRTLVPLRIISEALDAKVQWDSKTSTVTVQKWGERLSLKPGTKKATLRGTKSGDLALDLDAPAKLKNGIVYVPMRLIAHSFGYQVEWTQGEIRIYSPLSEETKNILYRGSLEEARPKIMRLIQSVHYMNPPLETKILDENYDRTFIFPEGEALGYYYIYGDTISWVELQDGFLVCTWQANFEYASIGHTETLMGTSITNSTGKAPEINKNLLYYSYGIFGDSSHTEYGMIDTNYQYMTLAYERIVGDRVTDSEGVMSFTLPGEVRTDYR</sequence>
<dbReference type="Gene3D" id="3.30.457.10">
    <property type="entry name" value="Copper amine oxidase-like, N-terminal domain"/>
    <property type="match status" value="1"/>
</dbReference>
<feature type="domain" description="Copper amine oxidase-like N-terminal" evidence="2">
    <location>
        <begin position="37"/>
        <end position="146"/>
    </location>
</feature>
<evidence type="ECO:0000256" key="1">
    <source>
        <dbReference type="SAM" id="SignalP"/>
    </source>
</evidence>
<dbReference type="Pfam" id="PF07833">
    <property type="entry name" value="Cu_amine_oxidN1"/>
    <property type="match status" value="1"/>
</dbReference>
<dbReference type="InterPro" id="IPR036582">
    <property type="entry name" value="Mao_N_sf"/>
</dbReference>
<reference evidence="3 4" key="1">
    <citation type="submission" date="2019-11" db="EMBL/GenBank/DDBJ databases">
        <title>Draft genome sequences of five Paenibacillus species of dairy origin.</title>
        <authorList>
            <person name="Olajide A.M."/>
            <person name="Chen S."/>
            <person name="Lapointe G."/>
        </authorList>
    </citation>
    <scope>NUCLEOTIDE SEQUENCE [LARGE SCALE GENOMIC DNA]</scope>
    <source>
        <strain evidence="3 4">12CR55</strain>
    </source>
</reference>
<keyword evidence="1" id="KW-0732">Signal</keyword>
<evidence type="ECO:0000259" key="2">
    <source>
        <dbReference type="Pfam" id="PF07833"/>
    </source>
</evidence>
<dbReference type="InterPro" id="IPR012854">
    <property type="entry name" value="Cu_amine_oxidase-like_N"/>
</dbReference>
<dbReference type="SUPFAM" id="SSF55383">
    <property type="entry name" value="Copper amine oxidase, domain N"/>
    <property type="match status" value="1"/>
</dbReference>
<feature type="signal peptide" evidence="1">
    <location>
        <begin position="1"/>
        <end position="27"/>
    </location>
</feature>
<feature type="chain" id="PRO_5031264753" description="Copper amine oxidase-like N-terminal domain-containing protein" evidence="1">
    <location>
        <begin position="28"/>
        <end position="321"/>
    </location>
</feature>